<feature type="region of interest" description="Disordered" evidence="1">
    <location>
        <begin position="139"/>
        <end position="438"/>
    </location>
</feature>
<feature type="compositionally biased region" description="Acidic residues" evidence="1">
    <location>
        <begin position="235"/>
        <end position="245"/>
    </location>
</feature>
<keyword evidence="2" id="KW-1133">Transmembrane helix</keyword>
<feature type="transmembrane region" description="Helical" evidence="2">
    <location>
        <begin position="6"/>
        <end position="28"/>
    </location>
</feature>
<dbReference type="PRINTS" id="PR01217">
    <property type="entry name" value="PRICHEXTENSN"/>
</dbReference>
<sequence>MLDSGVRLAAASLPVGVPVLVGLVVAVLRRRTLPAVSTPAIVGLAVQLVVVLISTFLVAATSFDAFGLAPETLLPLSSVLGLLVILLQIVSWTLLLVALFRRLPGAPAAREDRTPTGRHALLDDRGHQVVADAGTTLLPAGAGAATPTAGFRPGPGTGPRPVVGPPGPPSGPPSGPPPGPPPGAPPFGPPPGPPAEARPAGARPAVPSTGPSTAGSPLPSVPLPVVGGQPSPVEPDVEPEDEPADTETLAYPGATEPAEVVADGTDAEPVEDEAVDDTDDELEADEPDDTDVADDADVAAAEDEDLEATGEPEQPAQPDLPDEPVASGADDQQGEGEGDEESASEDDRFPGYLQQARTGAPAAAGPDATTTEYPGYLEGLGGEPPGEDVDEEPAADAADAAEPAPDGGTTRDSGHPWFDPDGVAARNAAARAGSTDPR</sequence>
<feature type="compositionally biased region" description="Acidic residues" evidence="1">
    <location>
        <begin position="332"/>
        <end position="344"/>
    </location>
</feature>
<feature type="transmembrane region" description="Helical" evidence="2">
    <location>
        <begin position="40"/>
        <end position="59"/>
    </location>
</feature>
<evidence type="ECO:0000256" key="1">
    <source>
        <dbReference type="SAM" id="MobiDB-lite"/>
    </source>
</evidence>
<evidence type="ECO:0000313" key="4">
    <source>
        <dbReference type="Proteomes" id="UP001370100"/>
    </source>
</evidence>
<accession>A0ABU8N3U8</accession>
<evidence type="ECO:0000256" key="2">
    <source>
        <dbReference type="SAM" id="Phobius"/>
    </source>
</evidence>
<reference evidence="3 4" key="1">
    <citation type="submission" date="2024-03" db="EMBL/GenBank/DDBJ databases">
        <title>Actinomycetospora sp. OC33-EN06, a novel actinomycete isolated from wild orchid (Aerides multiflora).</title>
        <authorList>
            <person name="Suriyachadkun C."/>
        </authorList>
    </citation>
    <scope>NUCLEOTIDE SEQUENCE [LARGE SCALE GENOMIC DNA]</scope>
    <source>
        <strain evidence="3 4">OC33-EN06</strain>
    </source>
</reference>
<feature type="compositionally biased region" description="Low complexity" evidence="1">
    <location>
        <begin position="215"/>
        <end position="231"/>
    </location>
</feature>
<keyword evidence="2" id="KW-0812">Transmembrane</keyword>
<feature type="compositionally biased region" description="Low complexity" evidence="1">
    <location>
        <begin position="395"/>
        <end position="408"/>
    </location>
</feature>
<feature type="compositionally biased region" description="Pro residues" evidence="1">
    <location>
        <begin position="156"/>
        <end position="196"/>
    </location>
</feature>
<comment type="caution">
    <text evidence="3">The sequence shown here is derived from an EMBL/GenBank/DDBJ whole genome shotgun (WGS) entry which is preliminary data.</text>
</comment>
<dbReference type="RefSeq" id="WP_337713554.1">
    <property type="nucleotide sequence ID" value="NZ_JBBEGL010000003.1"/>
</dbReference>
<feature type="compositionally biased region" description="Acidic residues" evidence="1">
    <location>
        <begin position="385"/>
        <end position="394"/>
    </location>
</feature>
<dbReference type="EMBL" id="JBBEGL010000003">
    <property type="protein sequence ID" value="MEJ2887060.1"/>
    <property type="molecule type" value="Genomic_DNA"/>
</dbReference>
<feature type="compositionally biased region" description="Low complexity" evidence="1">
    <location>
        <begin position="139"/>
        <end position="154"/>
    </location>
</feature>
<keyword evidence="4" id="KW-1185">Reference proteome</keyword>
<protein>
    <submittedName>
        <fullName evidence="3">Uncharacterized protein</fullName>
    </submittedName>
</protein>
<dbReference type="Proteomes" id="UP001370100">
    <property type="component" value="Unassembled WGS sequence"/>
</dbReference>
<feature type="compositionally biased region" description="Acidic residues" evidence="1">
    <location>
        <begin position="265"/>
        <end position="310"/>
    </location>
</feature>
<feature type="compositionally biased region" description="Low complexity" evidence="1">
    <location>
        <begin position="197"/>
        <end position="208"/>
    </location>
</feature>
<proteinExistence type="predicted"/>
<keyword evidence="2" id="KW-0472">Membrane</keyword>
<name>A0ABU8N3U8_9PSEU</name>
<feature type="compositionally biased region" description="Low complexity" evidence="1">
    <location>
        <begin position="356"/>
        <end position="377"/>
    </location>
</feature>
<organism evidence="3 4">
    <name type="scientific">Actinomycetospora aeridis</name>
    <dbReference type="NCBI Taxonomy" id="3129231"/>
    <lineage>
        <taxon>Bacteria</taxon>
        <taxon>Bacillati</taxon>
        <taxon>Actinomycetota</taxon>
        <taxon>Actinomycetes</taxon>
        <taxon>Pseudonocardiales</taxon>
        <taxon>Pseudonocardiaceae</taxon>
        <taxon>Actinomycetospora</taxon>
    </lineage>
</organism>
<feature type="transmembrane region" description="Helical" evidence="2">
    <location>
        <begin position="79"/>
        <end position="100"/>
    </location>
</feature>
<gene>
    <name evidence="3" type="ORF">WCD41_11445</name>
</gene>
<evidence type="ECO:0000313" key="3">
    <source>
        <dbReference type="EMBL" id="MEJ2887060.1"/>
    </source>
</evidence>